<dbReference type="EMBL" id="VXIT01000004">
    <property type="protein sequence ID" value="KAA6413304.1"/>
    <property type="molecule type" value="Genomic_DNA"/>
</dbReference>
<sequence>MLSVYDIAINVVPGLSDFAAAAVGNGGNPPPTNKPIGLRAQCDKEGSGLESVGDFVVVCWLVGSLAHSAALRLVSGIVAHRLVACLAALWLVASSFARSAALW</sequence>
<accession>A0A5M8PW72</accession>
<protein>
    <submittedName>
        <fullName evidence="1">Uncharacterized protein</fullName>
    </submittedName>
</protein>
<name>A0A5M8PW72_9LECA</name>
<proteinExistence type="predicted"/>
<dbReference type="AlphaFoldDB" id="A0A5M8PW72"/>
<organism evidence="1 2">
    <name type="scientific">Lasallia pustulata</name>
    <dbReference type="NCBI Taxonomy" id="136370"/>
    <lineage>
        <taxon>Eukaryota</taxon>
        <taxon>Fungi</taxon>
        <taxon>Dikarya</taxon>
        <taxon>Ascomycota</taxon>
        <taxon>Pezizomycotina</taxon>
        <taxon>Lecanoromycetes</taxon>
        <taxon>OSLEUM clade</taxon>
        <taxon>Umbilicariomycetidae</taxon>
        <taxon>Umbilicariales</taxon>
        <taxon>Umbilicariaceae</taxon>
        <taxon>Lasallia</taxon>
    </lineage>
</organism>
<evidence type="ECO:0000313" key="1">
    <source>
        <dbReference type="EMBL" id="KAA6413304.1"/>
    </source>
</evidence>
<evidence type="ECO:0000313" key="2">
    <source>
        <dbReference type="Proteomes" id="UP000324767"/>
    </source>
</evidence>
<dbReference type="Proteomes" id="UP000324767">
    <property type="component" value="Unassembled WGS sequence"/>
</dbReference>
<dbReference type="OrthoDB" id="10512917at2759"/>
<comment type="caution">
    <text evidence="1">The sequence shown here is derived from an EMBL/GenBank/DDBJ whole genome shotgun (WGS) entry which is preliminary data.</text>
</comment>
<reference evidence="1 2" key="1">
    <citation type="submission" date="2019-09" db="EMBL/GenBank/DDBJ databases">
        <title>The hologenome of the rock-dwelling lichen Lasallia pustulata.</title>
        <authorList>
            <person name="Greshake Tzovaras B."/>
            <person name="Segers F."/>
            <person name="Bicker A."/>
            <person name="Dal Grande F."/>
            <person name="Otte J."/>
            <person name="Hankeln T."/>
            <person name="Schmitt I."/>
            <person name="Ebersberger I."/>
        </authorList>
    </citation>
    <scope>NUCLEOTIDE SEQUENCE [LARGE SCALE GENOMIC DNA]</scope>
    <source>
        <strain evidence="1">A1-1</strain>
    </source>
</reference>
<gene>
    <name evidence="1" type="ORF">FRX48_03048</name>
</gene>